<feature type="compositionally biased region" description="Pro residues" evidence="1">
    <location>
        <begin position="45"/>
        <end position="55"/>
    </location>
</feature>
<comment type="caution">
    <text evidence="3">The sequence shown here is derived from an EMBL/GenBank/DDBJ whole genome shotgun (WGS) entry which is preliminary data.</text>
</comment>
<name>A0A9W7LCV7_9STRA</name>
<feature type="domain" description="WW" evidence="2">
    <location>
        <begin position="93"/>
        <end position="126"/>
    </location>
</feature>
<evidence type="ECO:0000256" key="1">
    <source>
        <dbReference type="SAM" id="MobiDB-lite"/>
    </source>
</evidence>
<dbReference type="SMART" id="SM00456">
    <property type="entry name" value="WW"/>
    <property type="match status" value="2"/>
</dbReference>
<feature type="compositionally biased region" description="Polar residues" evidence="1">
    <location>
        <begin position="1"/>
        <end position="18"/>
    </location>
</feature>
<keyword evidence="4" id="KW-1185">Reference proteome</keyword>
<dbReference type="Proteomes" id="UP001165065">
    <property type="component" value="Unassembled WGS sequence"/>
</dbReference>
<dbReference type="SUPFAM" id="SSF51045">
    <property type="entry name" value="WW domain"/>
    <property type="match status" value="1"/>
</dbReference>
<evidence type="ECO:0000313" key="4">
    <source>
        <dbReference type="Proteomes" id="UP001165065"/>
    </source>
</evidence>
<proteinExistence type="predicted"/>
<feature type="compositionally biased region" description="Basic and acidic residues" evidence="1">
    <location>
        <begin position="19"/>
        <end position="37"/>
    </location>
</feature>
<sequence>MLTENVSSNVVQTESQPDTTKEGADCKSGDLKKDQGGQRKKKGAVPPPPSSAPPPEVREAAKKKKKKKVKSMDGSLASIPEVTSSASAAGPAEEKKSEWTFYRDTDNQPYYLHDSTGESRWAYEKDTDWMEVEDPSTGCTYLENAKSGETKWKKAENGTIWVELKDPITQEHYYYSNAAGDSQWTAPLWLDYIEEETGCLYYFNTLTKESTWTQPEDFTESVEGAASGGGGAAAAIRLSLASNNNEATPMGTSSTPTIAQTPRNLPMATPRIVNQPPRPTMGGGGGGNTGKRSGGGGVVSAGVQYSMAKRPKTAPPTKAAVGATAESVTEIMEQEGSAQPSETNVDPTTASG</sequence>
<feature type="region of interest" description="Disordered" evidence="1">
    <location>
        <begin position="268"/>
        <end position="352"/>
    </location>
</feature>
<dbReference type="PROSITE" id="PS50020">
    <property type="entry name" value="WW_DOMAIN_2"/>
    <property type="match status" value="2"/>
</dbReference>
<dbReference type="AlphaFoldDB" id="A0A9W7LCV7"/>
<feature type="compositionally biased region" description="Polar residues" evidence="1">
    <location>
        <begin position="336"/>
        <end position="352"/>
    </location>
</feature>
<feature type="domain" description="WW" evidence="2">
    <location>
        <begin position="189"/>
        <end position="217"/>
    </location>
</feature>
<dbReference type="EMBL" id="BRYA01001539">
    <property type="protein sequence ID" value="GMI45253.1"/>
    <property type="molecule type" value="Genomic_DNA"/>
</dbReference>
<dbReference type="PROSITE" id="PS01159">
    <property type="entry name" value="WW_DOMAIN_1"/>
    <property type="match status" value="1"/>
</dbReference>
<reference evidence="4" key="1">
    <citation type="journal article" date="2023" name="Commun. Biol.">
        <title>Genome analysis of Parmales, the sister group of diatoms, reveals the evolutionary specialization of diatoms from phago-mixotrophs to photoautotrophs.</title>
        <authorList>
            <person name="Ban H."/>
            <person name="Sato S."/>
            <person name="Yoshikawa S."/>
            <person name="Yamada K."/>
            <person name="Nakamura Y."/>
            <person name="Ichinomiya M."/>
            <person name="Sato N."/>
            <person name="Blanc-Mathieu R."/>
            <person name="Endo H."/>
            <person name="Kuwata A."/>
            <person name="Ogata H."/>
        </authorList>
    </citation>
    <scope>NUCLEOTIDE SEQUENCE [LARGE SCALE GENOMIC DNA]</scope>
</reference>
<dbReference type="InterPro" id="IPR036020">
    <property type="entry name" value="WW_dom_sf"/>
</dbReference>
<dbReference type="Gene3D" id="2.20.70.10">
    <property type="match status" value="1"/>
</dbReference>
<dbReference type="OrthoDB" id="187617at2759"/>
<organism evidence="3 4">
    <name type="scientific">Triparma columacea</name>
    <dbReference type="NCBI Taxonomy" id="722753"/>
    <lineage>
        <taxon>Eukaryota</taxon>
        <taxon>Sar</taxon>
        <taxon>Stramenopiles</taxon>
        <taxon>Ochrophyta</taxon>
        <taxon>Bolidophyceae</taxon>
        <taxon>Parmales</taxon>
        <taxon>Triparmaceae</taxon>
        <taxon>Triparma</taxon>
    </lineage>
</organism>
<gene>
    <name evidence="3" type="ORF">TrCOL_g2375</name>
</gene>
<evidence type="ECO:0000259" key="2">
    <source>
        <dbReference type="PROSITE" id="PS50020"/>
    </source>
</evidence>
<evidence type="ECO:0000313" key="3">
    <source>
        <dbReference type="EMBL" id="GMI45253.1"/>
    </source>
</evidence>
<feature type="region of interest" description="Disordered" evidence="1">
    <location>
        <begin position="244"/>
        <end position="263"/>
    </location>
</feature>
<feature type="region of interest" description="Disordered" evidence="1">
    <location>
        <begin position="1"/>
        <end position="100"/>
    </location>
</feature>
<protein>
    <recommendedName>
        <fullName evidence="2">WW domain-containing protein</fullName>
    </recommendedName>
</protein>
<dbReference type="InterPro" id="IPR001202">
    <property type="entry name" value="WW_dom"/>
</dbReference>
<feature type="compositionally biased region" description="Gly residues" evidence="1">
    <location>
        <begin position="281"/>
        <end position="299"/>
    </location>
</feature>
<accession>A0A9W7LCV7</accession>